<dbReference type="CDD" id="cd09019">
    <property type="entry name" value="galactose_mutarotase_like"/>
    <property type="match status" value="1"/>
</dbReference>
<evidence type="ECO:0000313" key="7">
    <source>
        <dbReference type="Proteomes" id="UP001310248"/>
    </source>
</evidence>
<keyword evidence="7" id="KW-1185">Reference proteome</keyword>
<dbReference type="PANTHER" id="PTHR10091:SF0">
    <property type="entry name" value="GALACTOSE MUTAROTASE"/>
    <property type="match status" value="1"/>
</dbReference>
<comment type="catalytic activity">
    <reaction evidence="5">
        <text>alpha-D-glucose = beta-D-glucose</text>
        <dbReference type="Rhea" id="RHEA:10264"/>
        <dbReference type="ChEBI" id="CHEBI:15903"/>
        <dbReference type="ChEBI" id="CHEBI:17925"/>
        <dbReference type="EC" id="5.1.3.3"/>
    </reaction>
</comment>
<sequence length="343" mass="38240">MPFAQQDKKVQTFTLKNARGSEATVLAWGATLASLKIKLSGGELREVVLGCDSFEDYLKQDAYLGATVGRYANRIKQARFEYQGQVYALSANQDEHQLHGANDFSHRDWQGEQLADNKVRFTISSADGECGFPGNMQAQLDYTLDEDNQLVLDYSANVDKPCPVNLTDHSYFNLNAGVSTVLQHQLYIAADQYLPVAEDGIPVDGLKSVEGTGFDFRQAKLIAEDLKKDADQQLVGGYDHSYLLQEQVVSDGKPVARIIADDASLAMEVYTNKPAIQLYTGNFLTGNPGHNGEVYQAHSGVALETQFLPDSPNRPDWPHQSCWLQPGERYQYQTRYRLYQPKA</sequence>
<reference evidence="7" key="1">
    <citation type="submission" date="2023-07" db="EMBL/GenBank/DDBJ databases">
        <title>Draft genome sequence of Agarivorans aestuarii strain ZMCS4, a CAZymes producing bacteria isolated from the marine brown algae Clodostephus spongiosus.</title>
        <authorList>
            <person name="Lorente B."/>
            <person name="Cabral C."/>
            <person name="Frias J."/>
            <person name="Faria J."/>
            <person name="Toubarro D."/>
        </authorList>
    </citation>
    <scope>NUCLEOTIDE SEQUENCE [LARGE SCALE GENOMIC DNA]</scope>
    <source>
        <strain evidence="7">ZMCS4</strain>
    </source>
</reference>
<dbReference type="EMBL" id="JAYDYW010000011">
    <property type="protein sequence ID" value="MEE1675135.1"/>
    <property type="molecule type" value="Genomic_DNA"/>
</dbReference>
<dbReference type="InterPro" id="IPR008183">
    <property type="entry name" value="Aldose_1/G6P_1-epimerase"/>
</dbReference>
<dbReference type="EC" id="5.1.3.3" evidence="5"/>
<evidence type="ECO:0000256" key="4">
    <source>
        <dbReference type="ARBA" id="ARBA00023277"/>
    </source>
</evidence>
<comment type="caution">
    <text evidence="6">The sequence shown here is derived from an EMBL/GenBank/DDBJ whole genome shotgun (WGS) entry which is preliminary data.</text>
</comment>
<dbReference type="PANTHER" id="PTHR10091">
    <property type="entry name" value="ALDOSE-1-EPIMERASE"/>
    <property type="match status" value="1"/>
</dbReference>
<comment type="similarity">
    <text evidence="2 5">Belongs to the aldose epimerase family.</text>
</comment>
<dbReference type="InterPro" id="IPR047215">
    <property type="entry name" value="Galactose_mutarotase-like"/>
</dbReference>
<comment type="pathway">
    <text evidence="1 5">Carbohydrate metabolism; hexose metabolism.</text>
</comment>
<dbReference type="InterPro" id="IPR015443">
    <property type="entry name" value="Aldose_1-epimerase"/>
</dbReference>
<gene>
    <name evidence="6" type="primary">galM</name>
    <name evidence="6" type="ORF">SNR37_000460</name>
</gene>
<dbReference type="InterPro" id="IPR011013">
    <property type="entry name" value="Gal_mutarotase_sf_dom"/>
</dbReference>
<dbReference type="Gene3D" id="2.70.98.10">
    <property type="match status" value="1"/>
</dbReference>
<dbReference type="Proteomes" id="UP001310248">
    <property type="component" value="Unassembled WGS sequence"/>
</dbReference>
<dbReference type="InterPro" id="IPR014718">
    <property type="entry name" value="GH-type_carb-bd"/>
</dbReference>
<evidence type="ECO:0000256" key="1">
    <source>
        <dbReference type="ARBA" id="ARBA00005028"/>
    </source>
</evidence>
<protein>
    <recommendedName>
        <fullName evidence="5">Aldose 1-epimerase</fullName>
        <ecNumber evidence="5">5.1.3.3</ecNumber>
    </recommendedName>
</protein>
<dbReference type="Pfam" id="PF01263">
    <property type="entry name" value="Aldose_epim"/>
    <property type="match status" value="1"/>
</dbReference>
<name>A0ABU7G790_9ALTE</name>
<evidence type="ECO:0000313" key="6">
    <source>
        <dbReference type="EMBL" id="MEE1675135.1"/>
    </source>
</evidence>
<accession>A0ABU7G790</accession>
<dbReference type="PIRSF" id="PIRSF005096">
    <property type="entry name" value="GALM"/>
    <property type="match status" value="1"/>
</dbReference>
<dbReference type="NCBIfam" id="TIGR02636">
    <property type="entry name" value="galM_Leloir"/>
    <property type="match status" value="1"/>
</dbReference>
<organism evidence="6 7">
    <name type="scientific">Agarivorans aestuarii</name>
    <dbReference type="NCBI Taxonomy" id="1563703"/>
    <lineage>
        <taxon>Bacteria</taxon>
        <taxon>Pseudomonadati</taxon>
        <taxon>Pseudomonadota</taxon>
        <taxon>Gammaproteobacteria</taxon>
        <taxon>Alteromonadales</taxon>
        <taxon>Alteromonadaceae</taxon>
        <taxon>Agarivorans</taxon>
    </lineage>
</organism>
<evidence type="ECO:0000256" key="5">
    <source>
        <dbReference type="PIRNR" id="PIRNR005096"/>
    </source>
</evidence>
<proteinExistence type="inferred from homology"/>
<keyword evidence="3 5" id="KW-0413">Isomerase</keyword>
<dbReference type="InterPro" id="IPR013458">
    <property type="entry name" value="Ald_epimerase_bac"/>
</dbReference>
<dbReference type="SUPFAM" id="SSF74650">
    <property type="entry name" value="Galactose mutarotase-like"/>
    <property type="match status" value="1"/>
</dbReference>
<dbReference type="RefSeq" id="WP_329776104.1">
    <property type="nucleotide sequence ID" value="NZ_JAYDYW010000011.1"/>
</dbReference>
<dbReference type="NCBIfam" id="NF008277">
    <property type="entry name" value="PRK11055.1"/>
    <property type="match status" value="1"/>
</dbReference>
<evidence type="ECO:0000256" key="2">
    <source>
        <dbReference type="ARBA" id="ARBA00006206"/>
    </source>
</evidence>
<keyword evidence="4 5" id="KW-0119">Carbohydrate metabolism</keyword>
<evidence type="ECO:0000256" key="3">
    <source>
        <dbReference type="ARBA" id="ARBA00023235"/>
    </source>
</evidence>